<reference evidence="2 3" key="1">
    <citation type="submission" date="2024-07" db="EMBL/GenBank/DDBJ databases">
        <title>Draft sequence of the Neodothiora populina.</title>
        <authorList>
            <person name="Drown D.D."/>
            <person name="Schuette U.S."/>
            <person name="Buechlein A.B."/>
            <person name="Rusch D.R."/>
            <person name="Winton L.W."/>
            <person name="Adams G.A."/>
        </authorList>
    </citation>
    <scope>NUCLEOTIDE SEQUENCE [LARGE SCALE GENOMIC DNA]</scope>
    <source>
        <strain evidence="2 3">CPC 39397</strain>
    </source>
</reference>
<feature type="compositionally biased region" description="Basic residues" evidence="1">
    <location>
        <begin position="1"/>
        <end position="10"/>
    </location>
</feature>
<dbReference type="RefSeq" id="XP_069198056.1">
    <property type="nucleotide sequence ID" value="XM_069345848.1"/>
</dbReference>
<dbReference type="Proteomes" id="UP001562354">
    <property type="component" value="Unassembled WGS sequence"/>
</dbReference>
<proteinExistence type="predicted"/>
<feature type="compositionally biased region" description="Low complexity" evidence="1">
    <location>
        <begin position="64"/>
        <end position="78"/>
    </location>
</feature>
<dbReference type="GeneID" id="95979675"/>
<dbReference type="EMBL" id="JBFMKM010000013">
    <property type="protein sequence ID" value="KAL1301780.1"/>
    <property type="molecule type" value="Genomic_DNA"/>
</dbReference>
<accession>A0ABR3P7W2</accession>
<gene>
    <name evidence="2" type="ORF">AAFC00_005976</name>
</gene>
<comment type="caution">
    <text evidence="2">The sequence shown here is derived from an EMBL/GenBank/DDBJ whole genome shotgun (WGS) entry which is preliminary data.</text>
</comment>
<sequence>MFASMNRKRTRDPVEDVDSWFPGKKARSAGHEQGNSTTTTTSATLTSHNEPSAETFDMPSSGEDNSISSVISDASSSDTDTEMDMDTGSDFRMAFSQSPEQPPSSWVLQSNPLRNPRMSLDGHGTRVPTPIIHNPLRVQPGGGGLAQAAAVASSSRLTHNVERLPSPISEDEPRTPTAIAGSQLSLLTVTDVDMDMELPPLVAPPATPTPSAEAMTVRKQRQRSGAFTSPREPSKKLIMGYRDDCEKCRNRVPGHMNHFLGG</sequence>
<evidence type="ECO:0000313" key="3">
    <source>
        <dbReference type="Proteomes" id="UP001562354"/>
    </source>
</evidence>
<organism evidence="2 3">
    <name type="scientific">Neodothiora populina</name>
    <dbReference type="NCBI Taxonomy" id="2781224"/>
    <lineage>
        <taxon>Eukaryota</taxon>
        <taxon>Fungi</taxon>
        <taxon>Dikarya</taxon>
        <taxon>Ascomycota</taxon>
        <taxon>Pezizomycotina</taxon>
        <taxon>Dothideomycetes</taxon>
        <taxon>Dothideomycetidae</taxon>
        <taxon>Dothideales</taxon>
        <taxon>Dothioraceae</taxon>
        <taxon>Neodothiora</taxon>
    </lineage>
</organism>
<protein>
    <submittedName>
        <fullName evidence="2">Uncharacterized protein</fullName>
    </submittedName>
</protein>
<name>A0ABR3P7W2_9PEZI</name>
<keyword evidence="3" id="KW-1185">Reference proteome</keyword>
<evidence type="ECO:0000313" key="2">
    <source>
        <dbReference type="EMBL" id="KAL1301780.1"/>
    </source>
</evidence>
<feature type="region of interest" description="Disordered" evidence="1">
    <location>
        <begin position="1"/>
        <end position="87"/>
    </location>
</feature>
<feature type="compositionally biased region" description="Low complexity" evidence="1">
    <location>
        <begin position="36"/>
        <end position="47"/>
    </location>
</feature>
<evidence type="ECO:0000256" key="1">
    <source>
        <dbReference type="SAM" id="MobiDB-lite"/>
    </source>
</evidence>